<dbReference type="EMBL" id="JAHOPC010000002">
    <property type="protein sequence ID" value="MBU8865396.1"/>
    <property type="molecule type" value="Genomic_DNA"/>
</dbReference>
<comment type="caution">
    <text evidence="5">The sequence shown here is derived from an EMBL/GenBank/DDBJ whole genome shotgun (WGS) entry which is preliminary data.</text>
</comment>
<dbReference type="SMART" id="SM00563">
    <property type="entry name" value="PlsC"/>
    <property type="match status" value="1"/>
</dbReference>
<protein>
    <submittedName>
        <fullName evidence="5">1-acyl-sn-glycerol-3-phosphate acyltransferase</fullName>
    </submittedName>
</protein>
<organism evidence="5 6">
    <name type="scientific">Paenarthrobacter aromaticivorans</name>
    <dbReference type="NCBI Taxonomy" id="2849150"/>
    <lineage>
        <taxon>Bacteria</taxon>
        <taxon>Bacillati</taxon>
        <taxon>Actinomycetota</taxon>
        <taxon>Actinomycetes</taxon>
        <taxon>Micrococcales</taxon>
        <taxon>Micrococcaceae</taxon>
        <taxon>Paenarthrobacter</taxon>
    </lineage>
</organism>
<dbReference type="InterPro" id="IPR002123">
    <property type="entry name" value="Plipid/glycerol_acylTrfase"/>
</dbReference>
<dbReference type="Pfam" id="PF01553">
    <property type="entry name" value="Acyltransferase"/>
    <property type="match status" value="1"/>
</dbReference>
<feature type="compositionally biased region" description="Polar residues" evidence="3">
    <location>
        <begin position="232"/>
        <end position="241"/>
    </location>
</feature>
<gene>
    <name evidence="5" type="ORF">KSW38_03700</name>
</gene>
<evidence type="ECO:0000313" key="5">
    <source>
        <dbReference type="EMBL" id="MBU8865396.1"/>
    </source>
</evidence>
<evidence type="ECO:0000259" key="4">
    <source>
        <dbReference type="SMART" id="SM00563"/>
    </source>
</evidence>
<dbReference type="PANTHER" id="PTHR10434">
    <property type="entry name" value="1-ACYL-SN-GLYCEROL-3-PHOSPHATE ACYLTRANSFERASE"/>
    <property type="match status" value="1"/>
</dbReference>
<accession>A0ABS6I0X6</accession>
<evidence type="ECO:0000313" key="6">
    <source>
        <dbReference type="Proteomes" id="UP000824166"/>
    </source>
</evidence>
<dbReference type="PANTHER" id="PTHR10434:SF11">
    <property type="entry name" value="1-ACYL-SN-GLYCEROL-3-PHOSPHATE ACYLTRANSFERASE"/>
    <property type="match status" value="1"/>
</dbReference>
<sequence>MATNKQFPALGLPAKWTRIWSRPVGWILDHVIYRTVVSGKSNIPAAGPVIFAGNHISFLDGPVMFGASPRPMHILVKKEMFRGFLGRVLKGSGQIPVDRSGDRSALHVGKQLLDAGRCVGILPEGTRGSGSADSISNGVAWLAINSGATVIPVAILGTRKGDEHRDHIPKPRRRLYVSFGEPLTVQRRKGEPGRVSMDRAAAAIRDALAGHVQDAVRTTGQGLPREPPSGPSAPQQRQTEVAGTPADHH</sequence>
<evidence type="ECO:0000256" key="3">
    <source>
        <dbReference type="SAM" id="MobiDB-lite"/>
    </source>
</evidence>
<dbReference type="GO" id="GO:0016746">
    <property type="term" value="F:acyltransferase activity"/>
    <property type="evidence" value="ECO:0007669"/>
    <property type="project" value="UniProtKB-KW"/>
</dbReference>
<reference evidence="5 6" key="1">
    <citation type="submission" date="2021-06" db="EMBL/GenBank/DDBJ databases">
        <authorList>
            <person name="Jeong J.W."/>
        </authorList>
    </citation>
    <scope>NUCLEOTIDE SEQUENCE [LARGE SCALE GENOMIC DNA]</scope>
    <source>
        <strain evidence="5 6">MMS21-TAE1-1</strain>
    </source>
</reference>
<proteinExistence type="predicted"/>
<evidence type="ECO:0000256" key="1">
    <source>
        <dbReference type="ARBA" id="ARBA00022679"/>
    </source>
</evidence>
<dbReference type="Proteomes" id="UP000824166">
    <property type="component" value="Unassembled WGS sequence"/>
</dbReference>
<feature type="region of interest" description="Disordered" evidence="3">
    <location>
        <begin position="216"/>
        <end position="249"/>
    </location>
</feature>
<keyword evidence="2 5" id="KW-0012">Acyltransferase</keyword>
<evidence type="ECO:0000256" key="2">
    <source>
        <dbReference type="ARBA" id="ARBA00023315"/>
    </source>
</evidence>
<feature type="domain" description="Phospholipid/glycerol acyltransferase" evidence="4">
    <location>
        <begin position="49"/>
        <end position="158"/>
    </location>
</feature>
<name>A0ABS6I0X6_9MICC</name>
<keyword evidence="1" id="KW-0808">Transferase</keyword>
<keyword evidence="6" id="KW-1185">Reference proteome</keyword>
<dbReference type="RefSeq" id="WP_216922907.1">
    <property type="nucleotide sequence ID" value="NZ_JAHOPC010000002.1"/>
</dbReference>
<dbReference type="CDD" id="cd07989">
    <property type="entry name" value="LPLAT_AGPAT-like"/>
    <property type="match status" value="1"/>
</dbReference>